<dbReference type="Gramene" id="OBART02G27840.1">
    <property type="protein sequence ID" value="OBART02G27840.1"/>
    <property type="gene ID" value="OBART02G27840"/>
</dbReference>
<evidence type="ECO:0000313" key="1">
    <source>
        <dbReference type="EnsemblPlants" id="OBART02G27840.1"/>
    </source>
</evidence>
<reference evidence="1" key="1">
    <citation type="journal article" date="2009" name="Rice">
        <title>De Novo Next Generation Sequencing of Plant Genomes.</title>
        <authorList>
            <person name="Rounsley S."/>
            <person name="Marri P.R."/>
            <person name="Yu Y."/>
            <person name="He R."/>
            <person name="Sisneros N."/>
            <person name="Goicoechea J.L."/>
            <person name="Lee S.J."/>
            <person name="Angelova A."/>
            <person name="Kudrna D."/>
            <person name="Luo M."/>
            <person name="Affourtit J."/>
            <person name="Desany B."/>
            <person name="Knight J."/>
            <person name="Niazi F."/>
            <person name="Egholm M."/>
            <person name="Wing R.A."/>
        </authorList>
    </citation>
    <scope>NUCLEOTIDE SEQUENCE [LARGE SCALE GENOMIC DNA]</scope>
    <source>
        <strain evidence="1">cv. IRGC 105608</strain>
    </source>
</reference>
<dbReference type="HOGENOM" id="CLU_1637968_0_0_1"/>
<dbReference type="Proteomes" id="UP000026960">
    <property type="component" value="Chromosome 2"/>
</dbReference>
<proteinExistence type="predicted"/>
<protein>
    <submittedName>
        <fullName evidence="1">Uncharacterized protein</fullName>
    </submittedName>
</protein>
<dbReference type="AlphaFoldDB" id="A0A0D3F8V9"/>
<organism evidence="1">
    <name type="scientific">Oryza barthii</name>
    <dbReference type="NCBI Taxonomy" id="65489"/>
    <lineage>
        <taxon>Eukaryota</taxon>
        <taxon>Viridiplantae</taxon>
        <taxon>Streptophyta</taxon>
        <taxon>Embryophyta</taxon>
        <taxon>Tracheophyta</taxon>
        <taxon>Spermatophyta</taxon>
        <taxon>Magnoliopsida</taxon>
        <taxon>Liliopsida</taxon>
        <taxon>Poales</taxon>
        <taxon>Poaceae</taxon>
        <taxon>BOP clade</taxon>
        <taxon>Oryzoideae</taxon>
        <taxon>Oryzeae</taxon>
        <taxon>Oryzinae</taxon>
        <taxon>Oryza</taxon>
    </lineage>
</organism>
<reference evidence="1" key="2">
    <citation type="submission" date="2015-03" db="UniProtKB">
        <authorList>
            <consortium name="EnsemblPlants"/>
        </authorList>
    </citation>
    <scope>IDENTIFICATION</scope>
</reference>
<dbReference type="PaxDb" id="65489-OBART02G27840.1"/>
<accession>A0A0D3F8V9</accession>
<keyword evidence="2" id="KW-1185">Reference proteome</keyword>
<sequence length="162" mass="17507">MVSRTARLIAVGGAVFGVALLQGLPHGPAVQLVSLPARAGLHAARRRRRRVLFGKDGDRVTENVASEGILSPAGDSYDHRSLIICPWRMLGAGAWQPLNLLQQRLLRGPGSRYPISIALQHANRSYSHIDQYINNLQPGGSISQDVSPPELSFAALCSVGRR</sequence>
<dbReference type="EnsemblPlants" id="OBART02G27840.1">
    <property type="protein sequence ID" value="OBART02G27840.1"/>
    <property type="gene ID" value="OBART02G27840"/>
</dbReference>
<name>A0A0D3F8V9_9ORYZ</name>
<evidence type="ECO:0000313" key="2">
    <source>
        <dbReference type="Proteomes" id="UP000026960"/>
    </source>
</evidence>